<dbReference type="InterPro" id="IPR029044">
    <property type="entry name" value="Nucleotide-diphossugar_trans"/>
</dbReference>
<reference evidence="8 9" key="1">
    <citation type="journal article" date="2009" name="Appl. Environ. Microbiol.">
        <title>Three genomes from the phylum Acidobacteria provide insight into the lifestyles of these microorganisms in soils.</title>
        <authorList>
            <person name="Ward N.L."/>
            <person name="Challacombe J.F."/>
            <person name="Janssen P.H."/>
            <person name="Henrissat B."/>
            <person name="Coutinho P.M."/>
            <person name="Wu M."/>
            <person name="Xie G."/>
            <person name="Haft D.H."/>
            <person name="Sait M."/>
            <person name="Badger J."/>
            <person name="Barabote R.D."/>
            <person name="Bradley B."/>
            <person name="Brettin T.S."/>
            <person name="Brinkac L.M."/>
            <person name="Bruce D."/>
            <person name="Creasy T."/>
            <person name="Daugherty S.C."/>
            <person name="Davidsen T.M."/>
            <person name="DeBoy R.T."/>
            <person name="Detter J.C."/>
            <person name="Dodson R.J."/>
            <person name="Durkin A.S."/>
            <person name="Ganapathy A."/>
            <person name="Gwinn-Giglio M."/>
            <person name="Han C.S."/>
            <person name="Khouri H."/>
            <person name="Kiss H."/>
            <person name="Kothari S.P."/>
            <person name="Madupu R."/>
            <person name="Nelson K.E."/>
            <person name="Nelson W.C."/>
            <person name="Paulsen I."/>
            <person name="Penn K."/>
            <person name="Ren Q."/>
            <person name="Rosovitz M.J."/>
            <person name="Selengut J.D."/>
            <person name="Shrivastava S."/>
            <person name="Sullivan S.A."/>
            <person name="Tapia R."/>
            <person name="Thompson L.S."/>
            <person name="Watkins K.L."/>
            <person name="Yang Q."/>
            <person name="Yu C."/>
            <person name="Zafar N."/>
            <person name="Zhou L."/>
            <person name="Kuske C.R."/>
        </authorList>
    </citation>
    <scope>NUCLEOTIDE SEQUENCE [LARGE SCALE GENOMIC DNA]</scope>
    <source>
        <strain evidence="8 9">Ellin345</strain>
    </source>
</reference>
<dbReference type="PANTHER" id="PTHR43646">
    <property type="entry name" value="GLYCOSYLTRANSFERASE"/>
    <property type="match status" value="1"/>
</dbReference>
<keyword evidence="4 8" id="KW-0808">Transferase</keyword>
<dbReference type="GO" id="GO:0005886">
    <property type="term" value="C:plasma membrane"/>
    <property type="evidence" value="ECO:0007669"/>
    <property type="project" value="UniProtKB-SubCell"/>
</dbReference>
<dbReference type="EnsemblBacteria" id="ABF40836">
    <property type="protein sequence ID" value="ABF40836"/>
    <property type="gene ID" value="Acid345_1835"/>
</dbReference>
<dbReference type="Pfam" id="PF00535">
    <property type="entry name" value="Glycos_transf_2"/>
    <property type="match status" value="1"/>
</dbReference>
<sequence length="395" mass="45052">MIWWHAHWEALVAFAIGLVWLSRLLAASRGMPKLAEISRPEWDLRPDPAPRVSIVVCALNEEGKIEPALRSLLELDYPDYEVVAVDDRSTDRTGEIMDRIAEEYRANAHHHLRVVHVTELPPGWLGKVHAMWSATRVADGDWILFTDADVVFQKETLRRAIAYAERERADHVVLFPTMLMYTWDERMMIAFFQAMFVFGHRPWKTADPKSRDHMGVGAFNLIRRSVYEKIGTYARMKMAVVDDMKLGEIVKKEGYAQRNVFGRDLIQLHWHSGALGVVRGLTKNFFAILRFNPFLTLGVILGMLLFNLTPFVGVFLTHGWARAGYALALASIAGIYYGMSDRSTIPWYYVVLHPVSTVLFAYTVGRSMVVTLAQDGITWRGTHYSLNELRKGVDV</sequence>
<evidence type="ECO:0000256" key="2">
    <source>
        <dbReference type="ARBA" id="ARBA00022475"/>
    </source>
</evidence>
<dbReference type="HOGENOM" id="CLU_038143_0_0_0"/>
<keyword evidence="6" id="KW-1133">Transmembrane helix</keyword>
<dbReference type="PANTHER" id="PTHR43646:SF2">
    <property type="entry name" value="GLYCOSYLTRANSFERASE 2-LIKE DOMAIN-CONTAINING PROTEIN"/>
    <property type="match status" value="1"/>
</dbReference>
<dbReference type="STRING" id="204669.Acid345_1835"/>
<keyword evidence="3" id="KW-0328">Glycosyltransferase</keyword>
<keyword evidence="9" id="KW-1185">Reference proteome</keyword>
<evidence type="ECO:0000313" key="9">
    <source>
        <dbReference type="Proteomes" id="UP000002432"/>
    </source>
</evidence>
<organism evidence="8 9">
    <name type="scientific">Koribacter versatilis (strain Ellin345)</name>
    <dbReference type="NCBI Taxonomy" id="204669"/>
    <lineage>
        <taxon>Bacteria</taxon>
        <taxon>Pseudomonadati</taxon>
        <taxon>Acidobacteriota</taxon>
        <taxon>Terriglobia</taxon>
        <taxon>Terriglobales</taxon>
        <taxon>Candidatus Korobacteraceae</taxon>
        <taxon>Candidatus Korobacter</taxon>
    </lineage>
</organism>
<evidence type="ECO:0000313" key="8">
    <source>
        <dbReference type="EMBL" id="ABF40836.1"/>
    </source>
</evidence>
<keyword evidence="5 6" id="KW-0472">Membrane</keyword>
<dbReference type="OrthoDB" id="9768769at2"/>
<feature type="transmembrane region" description="Helical" evidence="6">
    <location>
        <begin position="294"/>
        <end position="316"/>
    </location>
</feature>
<evidence type="ECO:0000256" key="5">
    <source>
        <dbReference type="ARBA" id="ARBA00023136"/>
    </source>
</evidence>
<name>Q1IQL4_KORVE</name>
<gene>
    <name evidence="8" type="ordered locus">Acid345_1835</name>
</gene>
<dbReference type="SUPFAM" id="SSF53448">
    <property type="entry name" value="Nucleotide-diphospho-sugar transferases"/>
    <property type="match status" value="1"/>
</dbReference>
<feature type="domain" description="Glycosyltransferase 2-like" evidence="7">
    <location>
        <begin position="53"/>
        <end position="231"/>
    </location>
</feature>
<dbReference type="Proteomes" id="UP000002432">
    <property type="component" value="Chromosome"/>
</dbReference>
<keyword evidence="6" id="KW-0812">Transmembrane</keyword>
<dbReference type="AlphaFoldDB" id="Q1IQL4"/>
<evidence type="ECO:0000259" key="7">
    <source>
        <dbReference type="Pfam" id="PF00535"/>
    </source>
</evidence>
<evidence type="ECO:0000256" key="3">
    <source>
        <dbReference type="ARBA" id="ARBA00022676"/>
    </source>
</evidence>
<dbReference type="KEGG" id="aba:Acid345_1835"/>
<dbReference type="Gene3D" id="3.90.550.10">
    <property type="entry name" value="Spore Coat Polysaccharide Biosynthesis Protein SpsA, Chain A"/>
    <property type="match status" value="1"/>
</dbReference>
<dbReference type="CAZy" id="GT2">
    <property type="family name" value="Glycosyltransferase Family 2"/>
</dbReference>
<feature type="transmembrane region" description="Helical" evidence="6">
    <location>
        <begin position="345"/>
        <end position="364"/>
    </location>
</feature>
<evidence type="ECO:0000256" key="4">
    <source>
        <dbReference type="ARBA" id="ARBA00022679"/>
    </source>
</evidence>
<dbReference type="RefSeq" id="WP_011522638.1">
    <property type="nucleotide sequence ID" value="NC_008009.1"/>
</dbReference>
<dbReference type="EMBL" id="CP000360">
    <property type="protein sequence ID" value="ABF40836.1"/>
    <property type="molecule type" value="Genomic_DNA"/>
</dbReference>
<evidence type="ECO:0000256" key="1">
    <source>
        <dbReference type="ARBA" id="ARBA00004236"/>
    </source>
</evidence>
<keyword evidence="2" id="KW-1003">Cell membrane</keyword>
<dbReference type="eggNOG" id="COG1215">
    <property type="taxonomic scope" value="Bacteria"/>
</dbReference>
<dbReference type="CDD" id="cd06423">
    <property type="entry name" value="CESA_like"/>
    <property type="match status" value="1"/>
</dbReference>
<proteinExistence type="predicted"/>
<protein>
    <submittedName>
        <fullName evidence="8">Glycosyl transferase, family 2</fullName>
    </submittedName>
</protein>
<dbReference type="GO" id="GO:0016757">
    <property type="term" value="F:glycosyltransferase activity"/>
    <property type="evidence" value="ECO:0007669"/>
    <property type="project" value="UniProtKB-KW"/>
</dbReference>
<accession>Q1IQL4</accession>
<comment type="subcellular location">
    <subcellularLocation>
        <location evidence="1">Cell membrane</location>
    </subcellularLocation>
</comment>
<feature type="transmembrane region" description="Helical" evidence="6">
    <location>
        <begin position="323"/>
        <end position="339"/>
    </location>
</feature>
<evidence type="ECO:0000256" key="6">
    <source>
        <dbReference type="SAM" id="Phobius"/>
    </source>
</evidence>
<dbReference type="InterPro" id="IPR001173">
    <property type="entry name" value="Glyco_trans_2-like"/>
</dbReference>